<evidence type="ECO:0000256" key="1">
    <source>
        <dbReference type="SAM" id="Phobius"/>
    </source>
</evidence>
<evidence type="ECO:0000313" key="3">
    <source>
        <dbReference type="Proteomes" id="UP000464657"/>
    </source>
</evidence>
<dbReference type="RefSeq" id="WP_160127626.1">
    <property type="nucleotide sequence ID" value="NZ_CP019288.1"/>
</dbReference>
<keyword evidence="3" id="KW-1185">Reference proteome</keyword>
<feature type="transmembrane region" description="Helical" evidence="1">
    <location>
        <begin position="192"/>
        <end position="213"/>
    </location>
</feature>
<accession>A0A7L4ZDY5</accession>
<keyword evidence="1" id="KW-1133">Transmembrane helix</keyword>
<feature type="transmembrane region" description="Helical" evidence="1">
    <location>
        <begin position="156"/>
        <end position="180"/>
    </location>
</feature>
<sequence length="220" mass="26059">MFSKSTLLAIMSVAQLVILIPLGTICFRFKRFNTIHKLLSILLICAGILSFIAYIMHGKKMNNMIISHFYTIIEYLLWSLIYMRLFDNRTIKKLIQISIFIVITFTIINMIFWQPLETYNSYSKSVESAFLVCFSIGWFYKVFVDQSIKRLETHPIFWINAAVLIYFAGSFLLFITNNFLMEIPLIEFFEAWTLHGIFIMIHYLFISIGLWLIKRKKELR</sequence>
<feature type="transmembrane region" description="Helical" evidence="1">
    <location>
        <begin position="63"/>
        <end position="82"/>
    </location>
</feature>
<dbReference type="AlphaFoldDB" id="A0A7L4ZDY5"/>
<evidence type="ECO:0000313" key="2">
    <source>
        <dbReference type="EMBL" id="QHI34837.1"/>
    </source>
</evidence>
<feature type="transmembrane region" description="Helical" evidence="1">
    <location>
        <begin position="125"/>
        <end position="144"/>
    </location>
</feature>
<feature type="transmembrane region" description="Helical" evidence="1">
    <location>
        <begin position="94"/>
        <end position="113"/>
    </location>
</feature>
<dbReference type="Proteomes" id="UP000464657">
    <property type="component" value="Chromosome"/>
</dbReference>
<feature type="transmembrane region" description="Helical" evidence="1">
    <location>
        <begin position="6"/>
        <end position="26"/>
    </location>
</feature>
<keyword evidence="1" id="KW-0472">Membrane</keyword>
<proteinExistence type="predicted"/>
<feature type="transmembrane region" description="Helical" evidence="1">
    <location>
        <begin position="38"/>
        <end position="57"/>
    </location>
</feature>
<name>A0A7L4ZDY5_9FLAO</name>
<dbReference type="KEGG" id="kan:IMCC3317_01810"/>
<keyword evidence="1" id="KW-0812">Transmembrane</keyword>
<organism evidence="2 3">
    <name type="scientific">Kordia antarctica</name>
    <dbReference type="NCBI Taxonomy" id="1218801"/>
    <lineage>
        <taxon>Bacteria</taxon>
        <taxon>Pseudomonadati</taxon>
        <taxon>Bacteroidota</taxon>
        <taxon>Flavobacteriia</taxon>
        <taxon>Flavobacteriales</taxon>
        <taxon>Flavobacteriaceae</taxon>
        <taxon>Kordia</taxon>
    </lineage>
</organism>
<dbReference type="EMBL" id="CP019288">
    <property type="protein sequence ID" value="QHI34837.1"/>
    <property type="molecule type" value="Genomic_DNA"/>
</dbReference>
<gene>
    <name evidence="2" type="ORF">IMCC3317_01810</name>
</gene>
<reference evidence="2 3" key="1">
    <citation type="journal article" date="2013" name="Int. J. Syst. Evol. Microbiol.">
        <title>Kordia antarctica sp. nov., isolated from Antarctic seawater.</title>
        <authorList>
            <person name="Baek K."/>
            <person name="Choi A."/>
            <person name="Kang I."/>
            <person name="Lee K."/>
            <person name="Cho J.C."/>
        </authorList>
    </citation>
    <scope>NUCLEOTIDE SEQUENCE [LARGE SCALE GENOMIC DNA]</scope>
    <source>
        <strain evidence="2 3">IMCC3317</strain>
    </source>
</reference>
<dbReference type="OrthoDB" id="651989at2"/>
<protein>
    <submittedName>
        <fullName evidence="2">Uncharacterized protein</fullName>
    </submittedName>
</protein>